<evidence type="ECO:0000256" key="1">
    <source>
        <dbReference type="SAM" id="MobiDB-lite"/>
    </source>
</evidence>
<evidence type="ECO:0000256" key="2">
    <source>
        <dbReference type="SAM" id="Phobius"/>
    </source>
</evidence>
<dbReference type="Proteomes" id="UP000694382">
    <property type="component" value="Unassembled WGS sequence"/>
</dbReference>
<feature type="compositionally biased region" description="Low complexity" evidence="1">
    <location>
        <begin position="390"/>
        <end position="406"/>
    </location>
</feature>
<name>A0A8U8BUB3_GEOPR</name>
<dbReference type="Gene3D" id="1.25.40.990">
    <property type="match status" value="1"/>
</dbReference>
<feature type="transmembrane region" description="Helical" evidence="2">
    <location>
        <begin position="98"/>
        <end position="116"/>
    </location>
</feature>
<organism evidence="4 5">
    <name type="scientific">Geospiza parvula</name>
    <name type="common">Small tree-finch</name>
    <name type="synonym">Camarhynchus parvulus</name>
    <dbReference type="NCBI Taxonomy" id="87175"/>
    <lineage>
        <taxon>Eukaryota</taxon>
        <taxon>Metazoa</taxon>
        <taxon>Chordata</taxon>
        <taxon>Craniata</taxon>
        <taxon>Vertebrata</taxon>
        <taxon>Euteleostomi</taxon>
        <taxon>Archelosauria</taxon>
        <taxon>Archosauria</taxon>
        <taxon>Dinosauria</taxon>
        <taxon>Saurischia</taxon>
        <taxon>Theropoda</taxon>
        <taxon>Coelurosauria</taxon>
        <taxon>Aves</taxon>
        <taxon>Neognathae</taxon>
        <taxon>Neoaves</taxon>
        <taxon>Telluraves</taxon>
        <taxon>Australaves</taxon>
        <taxon>Passeriformes</taxon>
        <taxon>Thraupidae</taxon>
        <taxon>Camarhynchus</taxon>
    </lineage>
</organism>
<feature type="region of interest" description="Disordered" evidence="1">
    <location>
        <begin position="720"/>
        <end position="750"/>
    </location>
</feature>
<feature type="transmembrane region" description="Helical" evidence="2">
    <location>
        <begin position="175"/>
        <end position="197"/>
    </location>
</feature>
<feature type="transmembrane region" description="Helical" evidence="2">
    <location>
        <begin position="122"/>
        <end position="139"/>
    </location>
</feature>
<dbReference type="InterPro" id="IPR045107">
    <property type="entry name" value="SAC3/GANP/THP3"/>
</dbReference>
<protein>
    <recommendedName>
        <fullName evidence="3">SAC3/GANP/THP3 conserved domain-containing protein</fullName>
    </recommendedName>
</protein>
<feature type="domain" description="SAC3/GANP/THP3 conserved" evidence="3">
    <location>
        <begin position="499"/>
        <end position="656"/>
    </location>
</feature>
<feature type="transmembrane region" description="Helical" evidence="2">
    <location>
        <begin position="209"/>
        <end position="231"/>
    </location>
</feature>
<proteinExistence type="predicted"/>
<feature type="compositionally biased region" description="Pro residues" evidence="1">
    <location>
        <begin position="343"/>
        <end position="353"/>
    </location>
</feature>
<accession>A0A8U8BUB3</accession>
<sequence length="767" mass="85233">MFAIFGMDFWGGFLGFFWMDFWVFLGWNFGFFGADFWGFLGRIFWVFGADFWDSFGMDFRVFRMDFWGRFLGFFGMVFWGGFLGFFGMNFWGFRDGFLGFWGFLGFLGWIFGFFGMDFRDGFLGWIFGIFGMDFRDGFLGRIFGFFGMDFWVFRDGFSGFFGADFWVFWDGFSGFLGWILGMDFWGGFLGFFGMDFWVFWDGFSGFSGWIFGFFGMDFWGGFLGFSGWIFGMDFRDGFSGFSGWIFGFWDLGRGFLKRPKCCREGRGSGRGRPEDWPPEKAYVQRCFTACESEEDKDRTEKLLKELLQARLQDGTAFTIDWSREPLPGLGRDGSPKKKRWELPLPPPAPPPASPRGGAGGGARPRGGAGGGGAFPTKFGNRNVFVKGEHSSSSSSSSDSSRSSSRSPGRHGRRRPAGPRRRSRPTPRAGGAGGWRQRRAQRFQGGGASAAAPPPKKNRPNPPPAGPAPGPAPPAEGLDWQQVKILGTCQEVTKRYLRLTCAPDPATVRPVPVLRQALALVRSHWQQHRDYAWACEQLKSLRQDLTVQGVRTEFTVEVYETHARIALEKGDHEEFNQCQTQLKALYGESLPGCVGEFTAYRILYCIFTNNSGELTTELALLPPSLRSDPAVSHALALRAAWALGLYSRFFRLHSSAPAMGPRLIDLFAGAAPLAPPKVGLGPRPRRVRIKVRGAGGHGGHGGTRGALRACIKAYVGLGDTGGHQGGHGPRSHAQVSDRTQERGHGRFLGGFRGKTPACEGFGGDSLRL</sequence>
<evidence type="ECO:0000313" key="5">
    <source>
        <dbReference type="Proteomes" id="UP000694382"/>
    </source>
</evidence>
<feature type="transmembrane region" description="Helical" evidence="2">
    <location>
        <begin position="21"/>
        <end position="46"/>
    </location>
</feature>
<feature type="compositionally biased region" description="Basic residues" evidence="1">
    <location>
        <begin position="407"/>
        <end position="424"/>
    </location>
</feature>
<keyword evidence="2" id="KW-1133">Transmembrane helix</keyword>
<dbReference type="GO" id="GO:0005634">
    <property type="term" value="C:nucleus"/>
    <property type="evidence" value="ECO:0007669"/>
    <property type="project" value="TreeGrafter"/>
</dbReference>
<dbReference type="Pfam" id="PF03399">
    <property type="entry name" value="SAC3_GANP"/>
    <property type="match status" value="1"/>
</dbReference>
<feature type="region of interest" description="Disordered" evidence="1">
    <location>
        <begin position="321"/>
        <end position="476"/>
    </location>
</feature>
<feature type="compositionally biased region" description="Pro residues" evidence="1">
    <location>
        <begin position="451"/>
        <end position="473"/>
    </location>
</feature>
<dbReference type="PANTHER" id="PTHR12436:SF4">
    <property type="entry name" value="LEUKOCYTE RECEPTOR CLUSTER MEMBER 8"/>
    <property type="match status" value="1"/>
</dbReference>
<reference evidence="4" key="1">
    <citation type="submission" date="2025-08" db="UniProtKB">
        <authorList>
            <consortium name="Ensembl"/>
        </authorList>
    </citation>
    <scope>IDENTIFICATION</scope>
</reference>
<evidence type="ECO:0000259" key="3">
    <source>
        <dbReference type="Pfam" id="PF03399"/>
    </source>
</evidence>
<dbReference type="Ensembl" id="ENSCPVT00000028377.1">
    <property type="protein sequence ID" value="ENSCPVP00000024717.1"/>
    <property type="gene ID" value="ENSCPVG00000016831.1"/>
</dbReference>
<keyword evidence="2" id="KW-0472">Membrane</keyword>
<keyword evidence="5" id="KW-1185">Reference proteome</keyword>
<dbReference type="PANTHER" id="PTHR12436">
    <property type="entry name" value="80 KDA MCM3-ASSOCIATED PROTEIN"/>
    <property type="match status" value="1"/>
</dbReference>
<dbReference type="InterPro" id="IPR005062">
    <property type="entry name" value="SAC3/GANP/THP3_conserved"/>
</dbReference>
<feature type="transmembrane region" description="Helical" evidence="2">
    <location>
        <begin position="66"/>
        <end position="86"/>
    </location>
</feature>
<keyword evidence="2" id="KW-0812">Transmembrane</keyword>
<evidence type="ECO:0000313" key="4">
    <source>
        <dbReference type="Ensembl" id="ENSCPVP00000024717.1"/>
    </source>
</evidence>
<reference evidence="4" key="2">
    <citation type="submission" date="2025-09" db="UniProtKB">
        <authorList>
            <consortium name="Ensembl"/>
        </authorList>
    </citation>
    <scope>IDENTIFICATION</scope>
</reference>
<dbReference type="AlphaFoldDB" id="A0A8U8BUB3"/>
<feature type="compositionally biased region" description="Gly residues" evidence="1">
    <location>
        <begin position="356"/>
        <end position="373"/>
    </location>
</feature>